<accession>G0ER02</accession>
<dbReference type="KEGG" id="cnc:CNE_1c11650"/>
<reference evidence="1 2" key="1">
    <citation type="journal article" date="2011" name="J. Bacteriol.">
        <title>Complete genome sequence of the type strain Cupriavidus necator N-1.</title>
        <authorList>
            <person name="Poehlein A."/>
            <person name="Kusian B."/>
            <person name="Friedrich B."/>
            <person name="Daniel R."/>
            <person name="Bowien B."/>
        </authorList>
    </citation>
    <scope>NUCLEOTIDE SEQUENCE [LARGE SCALE GENOMIC DNA]</scope>
    <source>
        <strain evidence="2">ATCC 43291 / DSM 13513 / CCUG 52238 / LMG 8453 / N-1</strain>
    </source>
</reference>
<evidence type="ECO:0000313" key="1">
    <source>
        <dbReference type="EMBL" id="AEI76520.1"/>
    </source>
</evidence>
<dbReference type="Proteomes" id="UP000006798">
    <property type="component" value="Chromosome 1"/>
</dbReference>
<dbReference type="GeneID" id="34307967"/>
<name>G0ER02_CUPNN</name>
<dbReference type="EMBL" id="CP002877">
    <property type="protein sequence ID" value="AEI76520.1"/>
    <property type="molecule type" value="Genomic_DNA"/>
</dbReference>
<organism evidence="1 2">
    <name type="scientific">Cupriavidus necator (strain ATCC 43291 / DSM 13513 / CCUG 52238 / LMG 8453 / N-1)</name>
    <name type="common">Ralstonia eutropha</name>
    <dbReference type="NCBI Taxonomy" id="1042878"/>
    <lineage>
        <taxon>Bacteria</taxon>
        <taxon>Pseudomonadati</taxon>
        <taxon>Pseudomonadota</taxon>
        <taxon>Betaproteobacteria</taxon>
        <taxon>Burkholderiales</taxon>
        <taxon>Burkholderiaceae</taxon>
        <taxon>Cupriavidus</taxon>
    </lineage>
</organism>
<evidence type="ECO:0000313" key="2">
    <source>
        <dbReference type="Proteomes" id="UP000006798"/>
    </source>
</evidence>
<dbReference type="RefSeq" id="WP_013956173.1">
    <property type="nucleotide sequence ID" value="NC_015726.1"/>
</dbReference>
<sequence length="82" mass="9003">MAERHKQRIRTTTVATVSLTVEVHVGSWGPECALSQVYGQAAEEAINSVRNIVHKADQQHRMRVISVEGIKAITTNVEHGNG</sequence>
<proteinExistence type="predicted"/>
<dbReference type="AlphaFoldDB" id="G0ER02"/>
<protein>
    <submittedName>
        <fullName evidence="1">Uncharacterized protein</fullName>
    </submittedName>
</protein>
<dbReference type="HOGENOM" id="CLU_2552548_0_0_4"/>
<gene>
    <name evidence="1" type="ordered locus">CNE_1c11650</name>
</gene>